<dbReference type="Pfam" id="PF26575">
    <property type="entry name" value="HHO5_N"/>
    <property type="match status" value="1"/>
</dbReference>
<keyword evidence="9" id="KW-1185">Reference proteome</keyword>
<dbReference type="InterPro" id="IPR044787">
    <property type="entry name" value="HHO5-like"/>
</dbReference>
<organism evidence="8 9">
    <name type="scientific">Acer saccharum</name>
    <name type="common">Sugar maple</name>
    <dbReference type="NCBI Taxonomy" id="4024"/>
    <lineage>
        <taxon>Eukaryota</taxon>
        <taxon>Viridiplantae</taxon>
        <taxon>Streptophyta</taxon>
        <taxon>Embryophyta</taxon>
        <taxon>Tracheophyta</taxon>
        <taxon>Spermatophyta</taxon>
        <taxon>Magnoliopsida</taxon>
        <taxon>eudicotyledons</taxon>
        <taxon>Gunneridae</taxon>
        <taxon>Pentapetalae</taxon>
        <taxon>rosids</taxon>
        <taxon>malvids</taxon>
        <taxon>Sapindales</taxon>
        <taxon>Sapindaceae</taxon>
        <taxon>Hippocastanoideae</taxon>
        <taxon>Acereae</taxon>
        <taxon>Acer</taxon>
    </lineage>
</organism>
<gene>
    <name evidence="8" type="ORF">LWI29_000053</name>
</gene>
<sequence length="328" mass="37485">MEVNLDLGLGLGLGSGHVPKTMPELLTKVSETQDKSQKLSMLQHYVENMEEEMKKIDAFKRELPLCMLLLNDGVLLSLCIGRLKEEVMECSKSQKQHDDDDGSIYENQIQVCSYNRSKGRQIMTFNGNSQFPSLSLVTPKYDFYYSKIGSMQFQYVPQPPQQHQPHEQQQQQQQPQPQQQQKQKQQFRRWKCRRRWSPALHQIFEDVLQRLGGPNGAKPKQVKELMNVDGLTCDEVKSHLQKYRLGLQRPPNSASATTRGRPRQMNIRRHLPNQSSTTSQSGSPQVTQLVTHDQDTSTSGGGGDSMEAAMDENLSDGHSWRGRFRVMN</sequence>
<dbReference type="AlphaFoldDB" id="A0AA39TA60"/>
<dbReference type="EMBL" id="JAUESC010000002">
    <property type="protein sequence ID" value="KAK0602973.1"/>
    <property type="molecule type" value="Genomic_DNA"/>
</dbReference>
<evidence type="ECO:0000256" key="5">
    <source>
        <dbReference type="ARBA" id="ARBA00023242"/>
    </source>
</evidence>
<dbReference type="PANTHER" id="PTHR31003">
    <property type="entry name" value="MYB FAMILY TRANSCRIPTION FACTOR"/>
    <property type="match status" value="1"/>
</dbReference>
<dbReference type="InterPro" id="IPR006447">
    <property type="entry name" value="Myb_dom_plants"/>
</dbReference>
<keyword evidence="2" id="KW-0805">Transcription regulation</keyword>
<protein>
    <recommendedName>
        <fullName evidence="7">HTH myb-type domain-containing protein</fullName>
    </recommendedName>
</protein>
<accession>A0AA39TA60</accession>
<dbReference type="InterPro" id="IPR017930">
    <property type="entry name" value="Myb_dom"/>
</dbReference>
<evidence type="ECO:0000259" key="7">
    <source>
        <dbReference type="PROSITE" id="PS51294"/>
    </source>
</evidence>
<evidence type="ECO:0000256" key="1">
    <source>
        <dbReference type="ARBA" id="ARBA00004123"/>
    </source>
</evidence>
<keyword evidence="4" id="KW-0804">Transcription</keyword>
<comment type="subcellular location">
    <subcellularLocation>
        <location evidence="1">Nucleus</location>
    </subcellularLocation>
</comment>
<feature type="region of interest" description="Disordered" evidence="6">
    <location>
        <begin position="245"/>
        <end position="328"/>
    </location>
</feature>
<dbReference type="SUPFAM" id="SSF46689">
    <property type="entry name" value="Homeodomain-like"/>
    <property type="match status" value="1"/>
</dbReference>
<dbReference type="Pfam" id="PF00249">
    <property type="entry name" value="Myb_DNA-binding"/>
    <property type="match status" value="1"/>
</dbReference>
<evidence type="ECO:0000313" key="9">
    <source>
        <dbReference type="Proteomes" id="UP001168877"/>
    </source>
</evidence>
<evidence type="ECO:0000313" key="8">
    <source>
        <dbReference type="EMBL" id="KAK0602973.1"/>
    </source>
</evidence>
<dbReference type="InterPro" id="IPR058673">
    <property type="entry name" value="HHO5-like_N"/>
</dbReference>
<evidence type="ECO:0000256" key="2">
    <source>
        <dbReference type="ARBA" id="ARBA00023015"/>
    </source>
</evidence>
<dbReference type="GO" id="GO:0005634">
    <property type="term" value="C:nucleus"/>
    <property type="evidence" value="ECO:0007669"/>
    <property type="project" value="UniProtKB-SubCell"/>
</dbReference>
<reference evidence="8" key="2">
    <citation type="submission" date="2023-06" db="EMBL/GenBank/DDBJ databases">
        <authorList>
            <person name="Swenson N.G."/>
            <person name="Wegrzyn J.L."/>
            <person name="Mcevoy S.L."/>
        </authorList>
    </citation>
    <scope>NUCLEOTIDE SEQUENCE</scope>
    <source>
        <strain evidence="8">NS2018</strain>
        <tissue evidence="8">Leaf</tissue>
    </source>
</reference>
<name>A0AA39TA60_ACESA</name>
<feature type="region of interest" description="Disordered" evidence="6">
    <location>
        <begin position="156"/>
        <end position="189"/>
    </location>
</feature>
<feature type="compositionally biased region" description="Basic residues" evidence="6">
    <location>
        <begin position="260"/>
        <end position="271"/>
    </location>
</feature>
<feature type="domain" description="HTH myb-type" evidence="7">
    <location>
        <begin position="193"/>
        <end position="248"/>
    </location>
</feature>
<evidence type="ECO:0000256" key="6">
    <source>
        <dbReference type="SAM" id="MobiDB-lite"/>
    </source>
</evidence>
<dbReference type="Gene3D" id="1.10.10.60">
    <property type="entry name" value="Homeodomain-like"/>
    <property type="match status" value="1"/>
</dbReference>
<dbReference type="GO" id="GO:0003700">
    <property type="term" value="F:DNA-binding transcription factor activity"/>
    <property type="evidence" value="ECO:0007669"/>
    <property type="project" value="InterPro"/>
</dbReference>
<comment type="caution">
    <text evidence="8">The sequence shown here is derived from an EMBL/GenBank/DDBJ whole genome shotgun (WGS) entry which is preliminary data.</text>
</comment>
<keyword evidence="5" id="KW-0539">Nucleus</keyword>
<dbReference type="Proteomes" id="UP001168877">
    <property type="component" value="Unassembled WGS sequence"/>
</dbReference>
<proteinExistence type="predicted"/>
<evidence type="ECO:0000256" key="3">
    <source>
        <dbReference type="ARBA" id="ARBA00023125"/>
    </source>
</evidence>
<dbReference type="NCBIfam" id="TIGR01557">
    <property type="entry name" value="myb_SHAQKYF"/>
    <property type="match status" value="1"/>
</dbReference>
<dbReference type="PANTHER" id="PTHR31003:SF22">
    <property type="entry name" value="TRANSCRIPTION FACTOR HHO5"/>
    <property type="match status" value="1"/>
</dbReference>
<dbReference type="InterPro" id="IPR009057">
    <property type="entry name" value="Homeodomain-like_sf"/>
</dbReference>
<evidence type="ECO:0000256" key="4">
    <source>
        <dbReference type="ARBA" id="ARBA00023163"/>
    </source>
</evidence>
<dbReference type="GO" id="GO:0003677">
    <property type="term" value="F:DNA binding"/>
    <property type="evidence" value="ECO:0007669"/>
    <property type="project" value="UniProtKB-KW"/>
</dbReference>
<keyword evidence="3" id="KW-0238">DNA-binding</keyword>
<dbReference type="InterPro" id="IPR001005">
    <property type="entry name" value="SANT/Myb"/>
</dbReference>
<feature type="compositionally biased region" description="Low complexity" evidence="6">
    <location>
        <begin position="163"/>
        <end position="184"/>
    </location>
</feature>
<dbReference type="PROSITE" id="PS51294">
    <property type="entry name" value="HTH_MYB"/>
    <property type="match status" value="1"/>
</dbReference>
<feature type="compositionally biased region" description="Low complexity" evidence="6">
    <location>
        <begin position="274"/>
        <end position="288"/>
    </location>
</feature>
<reference evidence="8" key="1">
    <citation type="journal article" date="2022" name="Plant J.">
        <title>Strategies of tolerance reflected in two North American maple genomes.</title>
        <authorList>
            <person name="McEvoy S.L."/>
            <person name="Sezen U.U."/>
            <person name="Trouern-Trend A."/>
            <person name="McMahon S.M."/>
            <person name="Schaberg P.G."/>
            <person name="Yang J."/>
            <person name="Wegrzyn J.L."/>
            <person name="Swenson N.G."/>
        </authorList>
    </citation>
    <scope>NUCLEOTIDE SEQUENCE</scope>
    <source>
        <strain evidence="8">NS2018</strain>
    </source>
</reference>